<gene>
    <name evidence="1" type="ORF">T11_5422</name>
</gene>
<organism evidence="1 2">
    <name type="scientific">Trichinella zimbabwensis</name>
    <dbReference type="NCBI Taxonomy" id="268475"/>
    <lineage>
        <taxon>Eukaryota</taxon>
        <taxon>Metazoa</taxon>
        <taxon>Ecdysozoa</taxon>
        <taxon>Nematoda</taxon>
        <taxon>Enoplea</taxon>
        <taxon>Dorylaimia</taxon>
        <taxon>Trichinellida</taxon>
        <taxon>Trichinellidae</taxon>
        <taxon>Trichinella</taxon>
    </lineage>
</organism>
<evidence type="ECO:0000313" key="1">
    <source>
        <dbReference type="EMBL" id="KRZ13327.1"/>
    </source>
</evidence>
<dbReference type="Proteomes" id="UP000055024">
    <property type="component" value="Unassembled WGS sequence"/>
</dbReference>
<evidence type="ECO:0000313" key="2">
    <source>
        <dbReference type="Proteomes" id="UP000055024"/>
    </source>
</evidence>
<sequence>MTKRPAGQRLIRCRLVGSWGTVARSHPRSWPAASLKLAGWEVLLPRLCVNLSRTGNEKRRRTAKVVTDGRI</sequence>
<name>A0A0V1HSM2_9BILA</name>
<protein>
    <submittedName>
        <fullName evidence="1">Uncharacterized protein</fullName>
    </submittedName>
</protein>
<reference evidence="1 2" key="1">
    <citation type="submission" date="2015-01" db="EMBL/GenBank/DDBJ databases">
        <title>Evolution of Trichinella species and genotypes.</title>
        <authorList>
            <person name="Korhonen P.K."/>
            <person name="Edoardo P."/>
            <person name="Giuseppe L.R."/>
            <person name="Gasser R.B."/>
        </authorList>
    </citation>
    <scope>NUCLEOTIDE SEQUENCE [LARGE SCALE GENOMIC DNA]</scope>
    <source>
        <strain evidence="1">ISS1029</strain>
    </source>
</reference>
<dbReference type="EMBL" id="JYDP01000033">
    <property type="protein sequence ID" value="KRZ13327.1"/>
    <property type="molecule type" value="Genomic_DNA"/>
</dbReference>
<proteinExistence type="predicted"/>
<dbReference type="OrthoDB" id="5929758at2759"/>
<dbReference type="AlphaFoldDB" id="A0A0V1HSM2"/>
<comment type="caution">
    <text evidence="1">The sequence shown here is derived from an EMBL/GenBank/DDBJ whole genome shotgun (WGS) entry which is preliminary data.</text>
</comment>
<keyword evidence="2" id="KW-1185">Reference proteome</keyword>
<accession>A0A0V1HSM2</accession>